<sequence>MDANRWQRVRAIFDAVADADPDTWDSMLAVACADAPDLREDVRRLLEADLAARGEPSRIADHSPAFLGDAAEADDRRQVDAWIGRQLGAWRIVRSLGRGGMGMVYLAEREDGEFRQQAAIKLLRMELADDIARQRFLSERQILAELEHPHIARLLDGGSTRESGPWFALEYVDGVPLTAWCDSRRLGIRERLNLFLDVCAAVAYAHERLVVHRDLKPANILVDAAGQVKLLDFGIAKLLDAKTDQTGTAIRVFTPDYAAPEQIRGERATVTTDVYALGVILYELLVGQRPHPMDQSPLAVERAVLETDPLRPSATFTRRVAAYRKLGISAKSNNMAQLRSALQGDLDAIVMKALRKEAGRRYASVHEFSEDLRNHLSMRPVLARRGGLRYRIDRFLRRNVVAVALGGLTLVALAGGMTAALYQAAEATRQRDSANREAATSREALAFMRSLFELADPANTDGATVTASDILHRGAEQVRTSLEGEPAIRTTLMAAMGSAFLGLGMDGDAKPLLETAVTEARLLGDERAIRASEIDYAPVLQKEGRYDEVLRRLLPLRNSFVIRTQSDHVEAASLDFQIGMAYYNSDQLMEAEQWIGSALSLRRAVPNLAAHSQGIVAVYVQILRELGRYSQALSVASAELRVARERGRIAEQAGALAVVAAVEMDMGQLDQSERSFRQSLRLAEDVFGPEHPSALTKRVNLALCLRAQGRFDDVARIMEEIIAVRRLKYSTQKRRIADNLYTLATANLGRGHLAAARDNVLEALSLYRETAGPGSADSTSAEALLASIENRELLDSASVSIAADGLPR</sequence>
<dbReference type="Gene3D" id="1.25.40.10">
    <property type="entry name" value="Tetratricopeptide repeat domain"/>
    <property type="match status" value="2"/>
</dbReference>
<evidence type="ECO:0000313" key="9">
    <source>
        <dbReference type="Proteomes" id="UP000521199"/>
    </source>
</evidence>
<evidence type="ECO:0000256" key="2">
    <source>
        <dbReference type="ARBA" id="ARBA00022741"/>
    </source>
</evidence>
<evidence type="ECO:0000256" key="4">
    <source>
        <dbReference type="ARBA" id="ARBA00022840"/>
    </source>
</evidence>
<keyword evidence="1 8" id="KW-0808">Transferase</keyword>
<evidence type="ECO:0000256" key="3">
    <source>
        <dbReference type="ARBA" id="ARBA00022777"/>
    </source>
</evidence>
<accession>A0A7W8D902</accession>
<dbReference type="Pfam" id="PF00069">
    <property type="entry name" value="Pkinase"/>
    <property type="match status" value="1"/>
</dbReference>
<dbReference type="GO" id="GO:0005524">
    <property type="term" value="F:ATP binding"/>
    <property type="evidence" value="ECO:0007669"/>
    <property type="project" value="UniProtKB-UniRule"/>
</dbReference>
<dbReference type="CDD" id="cd14014">
    <property type="entry name" value="STKc_PknB_like"/>
    <property type="match status" value="1"/>
</dbReference>
<name>A0A7W8D902_9GAMM</name>
<evidence type="ECO:0000256" key="1">
    <source>
        <dbReference type="ARBA" id="ARBA00022679"/>
    </source>
</evidence>
<dbReference type="PROSITE" id="PS00108">
    <property type="entry name" value="PROTEIN_KINASE_ST"/>
    <property type="match status" value="1"/>
</dbReference>
<dbReference type="EMBL" id="JACHHP010000004">
    <property type="protein sequence ID" value="MBB5208997.1"/>
    <property type="molecule type" value="Genomic_DNA"/>
</dbReference>
<keyword evidence="2 5" id="KW-0547">Nucleotide-binding</keyword>
<keyword evidence="4 5" id="KW-0067">ATP-binding</keyword>
<dbReference type="InterPro" id="IPR011990">
    <property type="entry name" value="TPR-like_helical_dom_sf"/>
</dbReference>
<dbReference type="Gene3D" id="3.30.200.20">
    <property type="entry name" value="Phosphorylase Kinase, domain 1"/>
    <property type="match status" value="1"/>
</dbReference>
<dbReference type="AlphaFoldDB" id="A0A7W8D902"/>
<proteinExistence type="predicted"/>
<dbReference type="SMART" id="SM00220">
    <property type="entry name" value="S_TKc"/>
    <property type="match status" value="1"/>
</dbReference>
<dbReference type="GO" id="GO:0004674">
    <property type="term" value="F:protein serine/threonine kinase activity"/>
    <property type="evidence" value="ECO:0007669"/>
    <property type="project" value="UniProtKB-EC"/>
</dbReference>
<gene>
    <name evidence="8" type="ORF">HNQ52_002547</name>
</gene>
<dbReference type="InterPro" id="IPR017441">
    <property type="entry name" value="Protein_kinase_ATP_BS"/>
</dbReference>
<keyword evidence="9" id="KW-1185">Reference proteome</keyword>
<comment type="caution">
    <text evidence="8">The sequence shown here is derived from an EMBL/GenBank/DDBJ whole genome shotgun (WGS) entry which is preliminary data.</text>
</comment>
<protein>
    <submittedName>
        <fullName evidence="8">Serine/threonine-protein kinase</fullName>
        <ecNumber evidence="8">2.7.11.1</ecNumber>
    </submittedName>
</protein>
<dbReference type="RefSeq" id="WP_183961532.1">
    <property type="nucleotide sequence ID" value="NZ_JACHHP010000004.1"/>
</dbReference>
<dbReference type="InterPro" id="IPR008271">
    <property type="entry name" value="Ser/Thr_kinase_AS"/>
</dbReference>
<keyword evidence="6" id="KW-1133">Transmembrane helix</keyword>
<organism evidence="8 9">
    <name type="scientific">Chiayiivirga flava</name>
    <dbReference type="NCBI Taxonomy" id="659595"/>
    <lineage>
        <taxon>Bacteria</taxon>
        <taxon>Pseudomonadati</taxon>
        <taxon>Pseudomonadota</taxon>
        <taxon>Gammaproteobacteria</taxon>
        <taxon>Lysobacterales</taxon>
        <taxon>Lysobacteraceae</taxon>
        <taxon>Chiayiivirga</taxon>
    </lineage>
</organism>
<dbReference type="SUPFAM" id="SSF48452">
    <property type="entry name" value="TPR-like"/>
    <property type="match status" value="1"/>
</dbReference>
<keyword evidence="6" id="KW-0812">Transmembrane</keyword>
<evidence type="ECO:0000256" key="5">
    <source>
        <dbReference type="PROSITE-ProRule" id="PRU10141"/>
    </source>
</evidence>
<dbReference type="PANTHER" id="PTHR43289:SF34">
    <property type="entry name" value="SERINE_THREONINE-PROTEIN KINASE YBDM-RELATED"/>
    <property type="match status" value="1"/>
</dbReference>
<feature type="binding site" evidence="5">
    <location>
        <position position="121"/>
    </location>
    <ligand>
        <name>ATP</name>
        <dbReference type="ChEBI" id="CHEBI:30616"/>
    </ligand>
</feature>
<dbReference type="PANTHER" id="PTHR43289">
    <property type="entry name" value="MITOGEN-ACTIVATED PROTEIN KINASE KINASE KINASE 20-RELATED"/>
    <property type="match status" value="1"/>
</dbReference>
<keyword evidence="3 8" id="KW-0418">Kinase</keyword>
<evidence type="ECO:0000256" key="6">
    <source>
        <dbReference type="SAM" id="Phobius"/>
    </source>
</evidence>
<dbReference type="Proteomes" id="UP000521199">
    <property type="component" value="Unassembled WGS sequence"/>
</dbReference>
<dbReference type="PROSITE" id="PS00107">
    <property type="entry name" value="PROTEIN_KINASE_ATP"/>
    <property type="match status" value="1"/>
</dbReference>
<dbReference type="InterPro" id="IPR000719">
    <property type="entry name" value="Prot_kinase_dom"/>
</dbReference>
<reference evidence="8 9" key="1">
    <citation type="submission" date="2020-08" db="EMBL/GenBank/DDBJ databases">
        <title>Genomic Encyclopedia of Type Strains, Phase IV (KMG-IV): sequencing the most valuable type-strain genomes for metagenomic binning, comparative biology and taxonomic classification.</title>
        <authorList>
            <person name="Goeker M."/>
        </authorList>
    </citation>
    <scope>NUCLEOTIDE SEQUENCE [LARGE SCALE GENOMIC DNA]</scope>
    <source>
        <strain evidence="8 9">DSM 24163</strain>
    </source>
</reference>
<dbReference type="Pfam" id="PF13424">
    <property type="entry name" value="TPR_12"/>
    <property type="match status" value="1"/>
</dbReference>
<dbReference type="PROSITE" id="PS50011">
    <property type="entry name" value="PROTEIN_KINASE_DOM"/>
    <property type="match status" value="1"/>
</dbReference>
<dbReference type="InterPro" id="IPR011009">
    <property type="entry name" value="Kinase-like_dom_sf"/>
</dbReference>
<feature type="transmembrane region" description="Helical" evidence="6">
    <location>
        <begin position="399"/>
        <end position="422"/>
    </location>
</feature>
<evidence type="ECO:0000259" key="7">
    <source>
        <dbReference type="PROSITE" id="PS50011"/>
    </source>
</evidence>
<evidence type="ECO:0000313" key="8">
    <source>
        <dbReference type="EMBL" id="MBB5208997.1"/>
    </source>
</evidence>
<feature type="domain" description="Protein kinase" evidence="7">
    <location>
        <begin position="90"/>
        <end position="378"/>
    </location>
</feature>
<dbReference type="SUPFAM" id="SSF56112">
    <property type="entry name" value="Protein kinase-like (PK-like)"/>
    <property type="match status" value="1"/>
</dbReference>
<dbReference type="EC" id="2.7.11.1" evidence="8"/>
<keyword evidence="6" id="KW-0472">Membrane</keyword>
<dbReference type="Gene3D" id="1.10.510.10">
    <property type="entry name" value="Transferase(Phosphotransferase) domain 1"/>
    <property type="match status" value="1"/>
</dbReference>